<comment type="caution">
    <text evidence="3">The sequence shown here is derived from an EMBL/GenBank/DDBJ whole genome shotgun (WGS) entry which is preliminary data.</text>
</comment>
<sequence>MTFIDSIRRQLQAMSAMERQRAISSLRDLIYEDAYAHAMHPATDDEPACPRCGSLDAVRKGHDHDGAQRWLCKDCHRTFRNEADTIITRSKLRPAVWMRYLECFVDCLPLRECASRCHISLRTSWLMRMRLIESIRRHLPRFHADAGCAVQLDETYLRESFKGNHRRGKFRLPRPAHHRGTPSSKRGLCRRSKSAS</sequence>
<proteinExistence type="predicted"/>
<dbReference type="AlphaFoldDB" id="A0A423UC26"/>
<dbReference type="Pfam" id="PF03811">
    <property type="entry name" value="Zn_ribbon_InsA"/>
    <property type="match status" value="1"/>
</dbReference>
<organism evidence="3 4">
    <name type="scientific">Bifidobacterium mongoliense</name>
    <dbReference type="NCBI Taxonomy" id="518643"/>
    <lineage>
        <taxon>Bacteria</taxon>
        <taxon>Bacillati</taxon>
        <taxon>Actinomycetota</taxon>
        <taxon>Actinomycetes</taxon>
        <taxon>Bifidobacteriales</taxon>
        <taxon>Bifidobacteriaceae</taxon>
        <taxon>Bifidobacterium</taxon>
    </lineage>
</organism>
<evidence type="ECO:0000259" key="2">
    <source>
        <dbReference type="Pfam" id="PF03811"/>
    </source>
</evidence>
<dbReference type="EMBL" id="QRAJ01000014">
    <property type="protein sequence ID" value="ROT86238.1"/>
    <property type="molecule type" value="Genomic_DNA"/>
</dbReference>
<evidence type="ECO:0000313" key="3">
    <source>
        <dbReference type="EMBL" id="ROT86238.1"/>
    </source>
</evidence>
<reference evidence="3 4" key="1">
    <citation type="submission" date="2018-07" db="EMBL/GenBank/DDBJ databases">
        <title>The role of parmesan cheese in vectoring bovine microbiota.</title>
        <authorList>
            <person name="Lugli G.A."/>
            <person name="Milani C."/>
        </authorList>
    </citation>
    <scope>NUCLEOTIDE SEQUENCE [LARGE SCALE GENOMIC DNA]</scope>
    <source>
        <strain evidence="3 4">BMONG18</strain>
    </source>
</reference>
<dbReference type="GO" id="GO:0006313">
    <property type="term" value="P:DNA transposition"/>
    <property type="evidence" value="ECO:0007669"/>
    <property type="project" value="InterPro"/>
</dbReference>
<evidence type="ECO:0000256" key="1">
    <source>
        <dbReference type="SAM" id="MobiDB-lite"/>
    </source>
</evidence>
<accession>A0A423UC26</accession>
<feature type="compositionally biased region" description="Basic residues" evidence="1">
    <location>
        <begin position="187"/>
        <end position="196"/>
    </location>
</feature>
<dbReference type="RefSeq" id="WP_123645378.1">
    <property type="nucleotide sequence ID" value="NZ_QRAJ01000014.1"/>
</dbReference>
<feature type="domain" description="InsA N-terminal zinc ribbon" evidence="2">
    <location>
        <begin position="49"/>
        <end position="76"/>
    </location>
</feature>
<feature type="compositionally biased region" description="Basic residues" evidence="1">
    <location>
        <begin position="166"/>
        <end position="180"/>
    </location>
</feature>
<name>A0A423UC26_9BIFI</name>
<gene>
    <name evidence="3" type="ORF">BMONG18_1639</name>
</gene>
<dbReference type="InterPro" id="IPR003220">
    <property type="entry name" value="InsA_N_dom_Znf"/>
</dbReference>
<feature type="region of interest" description="Disordered" evidence="1">
    <location>
        <begin position="166"/>
        <end position="196"/>
    </location>
</feature>
<protein>
    <submittedName>
        <fullName evidence="3">Transposase</fullName>
    </submittedName>
</protein>
<evidence type="ECO:0000313" key="4">
    <source>
        <dbReference type="Proteomes" id="UP000285266"/>
    </source>
</evidence>
<dbReference type="Proteomes" id="UP000285266">
    <property type="component" value="Unassembled WGS sequence"/>
</dbReference>